<dbReference type="Pfam" id="PF14657">
    <property type="entry name" value="Arm-DNA-bind_4"/>
    <property type="match status" value="1"/>
</dbReference>
<dbReference type="EMBL" id="JAUSUV010000008">
    <property type="protein sequence ID" value="MDQ0417890.1"/>
    <property type="molecule type" value="Genomic_DNA"/>
</dbReference>
<dbReference type="Pfam" id="PF14659">
    <property type="entry name" value="Phage_int_SAM_3"/>
    <property type="match status" value="1"/>
</dbReference>
<keyword evidence="5" id="KW-0804">Transcription</keyword>
<reference evidence="11 12" key="1">
    <citation type="submission" date="2023-07" db="EMBL/GenBank/DDBJ databases">
        <title>Genomic Encyclopedia of Type Strains, Phase IV (KMG-IV): sequencing the most valuable type-strain genomes for metagenomic binning, comparative biology and taxonomic classification.</title>
        <authorList>
            <person name="Goeker M."/>
        </authorList>
    </citation>
    <scope>NUCLEOTIDE SEQUENCE [LARGE SCALE GENOMIC DNA]</scope>
    <source>
        <strain evidence="11 12">DSM 46876</strain>
    </source>
</reference>
<dbReference type="GO" id="GO:0003700">
    <property type="term" value="F:DNA-binding transcription factor activity"/>
    <property type="evidence" value="ECO:0007669"/>
    <property type="project" value="InterPro"/>
</dbReference>
<dbReference type="AlphaFoldDB" id="A0AAJ1TFB3"/>
<dbReference type="InterPro" id="IPR001471">
    <property type="entry name" value="AP2/ERF_dom"/>
</dbReference>
<dbReference type="Gene3D" id="1.10.443.10">
    <property type="entry name" value="Intergrase catalytic core"/>
    <property type="match status" value="1"/>
</dbReference>
<keyword evidence="2" id="KW-0229">DNA integration</keyword>
<feature type="domain" description="Tyr recombinase" evidence="9">
    <location>
        <begin position="175"/>
        <end position="374"/>
    </location>
</feature>
<keyword evidence="4 7" id="KW-0238">DNA-binding</keyword>
<dbReference type="PROSITE" id="PS51898">
    <property type="entry name" value="TYR_RECOMBINASE"/>
    <property type="match status" value="1"/>
</dbReference>
<dbReference type="SUPFAM" id="SSF56349">
    <property type="entry name" value="DNA breaking-rejoining enzymes"/>
    <property type="match status" value="1"/>
</dbReference>
<dbReference type="InterPro" id="IPR028259">
    <property type="entry name" value="AP2-like_int_N"/>
</dbReference>
<evidence type="ECO:0000259" key="10">
    <source>
        <dbReference type="PROSITE" id="PS51900"/>
    </source>
</evidence>
<evidence type="ECO:0000313" key="12">
    <source>
        <dbReference type="Proteomes" id="UP001238450"/>
    </source>
</evidence>
<dbReference type="InterPro" id="IPR011010">
    <property type="entry name" value="DNA_brk_join_enz"/>
</dbReference>
<keyword evidence="12" id="KW-1185">Reference proteome</keyword>
<dbReference type="InterPro" id="IPR050090">
    <property type="entry name" value="Tyrosine_recombinase_XerCD"/>
</dbReference>
<protein>
    <submittedName>
        <fullName evidence="11">Integrase</fullName>
    </submittedName>
</protein>
<dbReference type="GO" id="GO:0015074">
    <property type="term" value="P:DNA integration"/>
    <property type="evidence" value="ECO:0007669"/>
    <property type="project" value="UniProtKB-KW"/>
</dbReference>
<comment type="similarity">
    <text evidence="1">Belongs to the 'phage' integrase family.</text>
</comment>
<dbReference type="GO" id="GO:0003677">
    <property type="term" value="F:DNA binding"/>
    <property type="evidence" value="ECO:0007669"/>
    <property type="project" value="UniProtKB-UniRule"/>
</dbReference>
<proteinExistence type="inferred from homology"/>
<dbReference type="InterPro" id="IPR004107">
    <property type="entry name" value="Integrase_SAM-like_N"/>
</dbReference>
<evidence type="ECO:0000313" key="11">
    <source>
        <dbReference type="EMBL" id="MDQ0417890.1"/>
    </source>
</evidence>
<dbReference type="Proteomes" id="UP001238450">
    <property type="component" value="Unassembled WGS sequence"/>
</dbReference>
<evidence type="ECO:0000256" key="7">
    <source>
        <dbReference type="PROSITE-ProRule" id="PRU01248"/>
    </source>
</evidence>
<feature type="domain" description="Core-binding (CB)" evidence="10">
    <location>
        <begin position="62"/>
        <end position="153"/>
    </location>
</feature>
<dbReference type="GO" id="GO:0006310">
    <property type="term" value="P:DNA recombination"/>
    <property type="evidence" value="ECO:0007669"/>
    <property type="project" value="UniProtKB-KW"/>
</dbReference>
<dbReference type="PROSITE" id="PS51032">
    <property type="entry name" value="AP2_ERF"/>
    <property type="match status" value="1"/>
</dbReference>
<dbReference type="PROSITE" id="PS51900">
    <property type="entry name" value="CB"/>
    <property type="match status" value="1"/>
</dbReference>
<comment type="caution">
    <text evidence="11">The sequence shown here is derived from an EMBL/GenBank/DDBJ whole genome shotgun (WGS) entry which is preliminary data.</text>
</comment>
<dbReference type="InterPro" id="IPR010998">
    <property type="entry name" value="Integrase_recombinase_N"/>
</dbReference>
<evidence type="ECO:0000259" key="9">
    <source>
        <dbReference type="PROSITE" id="PS51898"/>
    </source>
</evidence>
<gene>
    <name evidence="11" type="ORF">J2Z48_002074</name>
</gene>
<dbReference type="PANTHER" id="PTHR30349:SF64">
    <property type="entry name" value="PROPHAGE INTEGRASE INTD-RELATED"/>
    <property type="match status" value="1"/>
</dbReference>
<dbReference type="InterPro" id="IPR044068">
    <property type="entry name" value="CB"/>
</dbReference>
<feature type="domain" description="AP2/ERF" evidence="8">
    <location>
        <begin position="1"/>
        <end position="63"/>
    </location>
</feature>
<keyword evidence="3" id="KW-0805">Transcription regulation</keyword>
<accession>A0AAJ1TFB3</accession>
<organism evidence="11 12">
    <name type="scientific">Croceifilum oryzae</name>
    <dbReference type="NCBI Taxonomy" id="1553429"/>
    <lineage>
        <taxon>Bacteria</taxon>
        <taxon>Bacillati</taxon>
        <taxon>Bacillota</taxon>
        <taxon>Bacilli</taxon>
        <taxon>Bacillales</taxon>
        <taxon>Thermoactinomycetaceae</taxon>
        <taxon>Croceifilum</taxon>
    </lineage>
</organism>
<evidence type="ECO:0000256" key="1">
    <source>
        <dbReference type="ARBA" id="ARBA00008857"/>
    </source>
</evidence>
<name>A0AAJ1TFB3_9BACL</name>
<dbReference type="Pfam" id="PF00589">
    <property type="entry name" value="Phage_integrase"/>
    <property type="match status" value="1"/>
</dbReference>
<sequence length="382" mass="44016">MKGHVRKRGNRWYFALWIPNPITGKKEQKWFSSWKTEPEAKKAMARKILEIDQGSYIEPARIPLKDYLIRWYKDYVELNCAATTRQGYKSILKNHLIPELGHIKLGKLKPIQIQSYYTQKSKKGRKDGRKGGLSHRSILHHHRVLYEALEQAVKWQLLSANPAKSTTPPKPARAQFNVLTTKEEIYTLLDTVDRKGLYDPVYFAICTGLRRGELFALRWADVDMKNNIISIQQTLILLDGNILEFKDGAKNDGSRRTVAVTDSIINGLKRRKIEQEQHKAYYGPLYKDHDLIFSNKDGSPINIGSFSKTFGRTVKKADIPYVRFHDLRHSHATLLLQQGEHPKIVSERLGHSSIGITMDTYSHVLPNMQKEAAQKLDDFLTR</sequence>
<evidence type="ECO:0000256" key="5">
    <source>
        <dbReference type="ARBA" id="ARBA00023163"/>
    </source>
</evidence>
<evidence type="ECO:0000259" key="8">
    <source>
        <dbReference type="PROSITE" id="PS51032"/>
    </source>
</evidence>
<evidence type="ECO:0000256" key="6">
    <source>
        <dbReference type="ARBA" id="ARBA00023172"/>
    </source>
</evidence>
<evidence type="ECO:0000256" key="4">
    <source>
        <dbReference type="ARBA" id="ARBA00023125"/>
    </source>
</evidence>
<dbReference type="InterPro" id="IPR002104">
    <property type="entry name" value="Integrase_catalytic"/>
</dbReference>
<evidence type="ECO:0000256" key="2">
    <source>
        <dbReference type="ARBA" id="ARBA00022908"/>
    </source>
</evidence>
<keyword evidence="6" id="KW-0233">DNA recombination</keyword>
<dbReference type="InterPro" id="IPR013762">
    <property type="entry name" value="Integrase-like_cat_sf"/>
</dbReference>
<dbReference type="CDD" id="cd01189">
    <property type="entry name" value="INT_ICEBs1_C_like"/>
    <property type="match status" value="1"/>
</dbReference>
<dbReference type="PANTHER" id="PTHR30349">
    <property type="entry name" value="PHAGE INTEGRASE-RELATED"/>
    <property type="match status" value="1"/>
</dbReference>
<dbReference type="RefSeq" id="WP_307253200.1">
    <property type="nucleotide sequence ID" value="NZ_JAUSUV010000008.1"/>
</dbReference>
<evidence type="ECO:0000256" key="3">
    <source>
        <dbReference type="ARBA" id="ARBA00023015"/>
    </source>
</evidence>
<dbReference type="Gene3D" id="1.10.150.130">
    <property type="match status" value="1"/>
</dbReference>